<accession>A0AAV0WBI9</accession>
<name>A0AAV0WBI9_9HEMI</name>
<sequence length="661" mass="75798">MNNMKKASSYYRTKRRKIQNELELLGNWSSDDLETEPDTDCVIKPFSTEIPIAHDDQNLNSLYQINVENADSSLNTFHTQLHFLSPELSCNVINNIPIDVNSNTHINSKKESLEESIKQSLGQWAVNCNVPQNTFNKLLTILKFETPLTFLPKDCRTLLKSGSSKVLNIREVKPGKYYHFGLKKGIIKYSLVLPLSDHIKIAVGVDGLPISKSSSGQLWPILAYIMPYCSYVFPIGIYYGYQKPQDSNDFLYDFISEALELTTNGITINNKIKKVTLEVMCCDVPAKSFLLRVKGHSGFFSCTRCTHEGEYINHRVCFPYNAIAHKKRSHDDYVSMNNEEHHISPIISSIVLIPNINVTDLFSLDYMHLACLGVMKKLINLWLTNGPPNVRLSSLKIKKLSSSLNKIHNCITNDFVRKPRGIEEYPRYKATELRQLLLYTGPVVLKDILSDECYQNFMTLNIAMRILLSTDHSKYVGYAAKLLDYFVKTFEQMYGSHFVSHNVRSLLHLVDDYVKYGPLDNCSCFPFENYMKVLKQMIRKHDKPLQQIIKRYDEIYINDKIKFGNHDHNTFTVKKPDCFILTSAGEIVQIIEILSNSSVIIGKSFNSKSDMFEKPIKSSKLDIYVVNNLSENSMQWHISDIKKKIMIFNIDGKLLALPILK</sequence>
<proteinExistence type="predicted"/>
<dbReference type="PANTHER" id="PTHR33053">
    <property type="entry name" value="PROTEIN, PUTATIVE-RELATED"/>
    <property type="match status" value="1"/>
</dbReference>
<comment type="caution">
    <text evidence="1">The sequence shown here is derived from an EMBL/GenBank/DDBJ whole genome shotgun (WGS) entry which is preliminary data.</text>
</comment>
<dbReference type="Proteomes" id="UP001160148">
    <property type="component" value="Unassembled WGS sequence"/>
</dbReference>
<dbReference type="EMBL" id="CARXXK010000002">
    <property type="protein sequence ID" value="CAI6353127.1"/>
    <property type="molecule type" value="Genomic_DNA"/>
</dbReference>
<evidence type="ECO:0000313" key="2">
    <source>
        <dbReference type="Proteomes" id="UP001160148"/>
    </source>
</evidence>
<gene>
    <name evidence="1" type="ORF">MEUPH1_LOCUS9283</name>
</gene>
<evidence type="ECO:0008006" key="3">
    <source>
        <dbReference type="Google" id="ProtNLM"/>
    </source>
</evidence>
<organism evidence="1 2">
    <name type="scientific">Macrosiphum euphorbiae</name>
    <name type="common">potato aphid</name>
    <dbReference type="NCBI Taxonomy" id="13131"/>
    <lineage>
        <taxon>Eukaryota</taxon>
        <taxon>Metazoa</taxon>
        <taxon>Ecdysozoa</taxon>
        <taxon>Arthropoda</taxon>
        <taxon>Hexapoda</taxon>
        <taxon>Insecta</taxon>
        <taxon>Pterygota</taxon>
        <taxon>Neoptera</taxon>
        <taxon>Paraneoptera</taxon>
        <taxon>Hemiptera</taxon>
        <taxon>Sternorrhyncha</taxon>
        <taxon>Aphidomorpha</taxon>
        <taxon>Aphidoidea</taxon>
        <taxon>Aphididae</taxon>
        <taxon>Macrosiphini</taxon>
        <taxon>Macrosiphum</taxon>
    </lineage>
</organism>
<dbReference type="AlphaFoldDB" id="A0AAV0WBI9"/>
<keyword evidence="2" id="KW-1185">Reference proteome</keyword>
<reference evidence="1 2" key="1">
    <citation type="submission" date="2023-01" db="EMBL/GenBank/DDBJ databases">
        <authorList>
            <person name="Whitehead M."/>
        </authorList>
    </citation>
    <scope>NUCLEOTIDE SEQUENCE [LARGE SCALE GENOMIC DNA]</scope>
</reference>
<evidence type="ECO:0000313" key="1">
    <source>
        <dbReference type="EMBL" id="CAI6353127.1"/>
    </source>
</evidence>
<protein>
    <recommendedName>
        <fullName evidence="3">Transposase domain-containing protein</fullName>
    </recommendedName>
</protein>